<dbReference type="VEuPathDB" id="FungiDB:BO97DRAFT_377638"/>
<dbReference type="STRING" id="1450537.A0A395HJT7"/>
<name>A0A395HJT7_ASPHC</name>
<sequence>MVHLSSVAKESHGHRHRREEREAQASETSPYIYGTHYAVEELPEHVMSEHEMPASVAYRMIKDELSLDGNPLLNLASFVTTYMEDEVQTLMSDAMSKNFIDYEQYPQTAHIQNRCVNMIAGILHAPTTGEEGSEQDAIGTSTVGSSEAIMLAMLAMKKRWQNKRKAAGKDWSRPNIIMNSAVQVCWEKAARYFEVEEKYVYCTETRYVIDPKAAVEMVDENTVGICAILGTTYTGQYEDVKAINDLLVAKNIDCPIHVDAASGGFVVPFVKPELEWDFRLEKVVSINVSGHKYGLVYPGVGWVFWRAPEYLPKELIFNINYLGTDQASFTLNFSKGASHVIGQYYQLIRLGKHGYRSIMTNLTQIADYLATQLGELGFIIMSEGNGRGLPLVAYRLPEQEGRLYDEFSVAHVLRRRGWVIPAYTMAPNCNGLKMMRIVLREDFSLHRCNLLVEDIRQALKSLEEMDETMIQRYSTYVQTHATRGPQGHPVYKQEKHSLQGKTGKTHAVC</sequence>
<dbReference type="SUPFAM" id="SSF53383">
    <property type="entry name" value="PLP-dependent transferases"/>
    <property type="match status" value="1"/>
</dbReference>
<evidence type="ECO:0000313" key="11">
    <source>
        <dbReference type="EMBL" id="RAL07876.1"/>
    </source>
</evidence>
<comment type="cofactor">
    <cofactor evidence="1 7 8">
        <name>pyridoxal 5'-phosphate</name>
        <dbReference type="ChEBI" id="CHEBI:597326"/>
    </cofactor>
</comment>
<evidence type="ECO:0000256" key="7">
    <source>
        <dbReference type="PIRSR" id="PIRSR602129-50"/>
    </source>
</evidence>
<protein>
    <recommendedName>
        <fullName evidence="3 9">Glutamate decarboxylase</fullName>
        <ecNumber evidence="3 9">4.1.1.15</ecNumber>
    </recommendedName>
</protein>
<dbReference type="EC" id="4.1.1.15" evidence="3 9"/>
<dbReference type="Pfam" id="PF00282">
    <property type="entry name" value="Pyridoxal_deC"/>
    <property type="match status" value="1"/>
</dbReference>
<dbReference type="EMBL" id="KZ824323">
    <property type="protein sequence ID" value="RAL07876.1"/>
    <property type="molecule type" value="Genomic_DNA"/>
</dbReference>
<evidence type="ECO:0000256" key="4">
    <source>
        <dbReference type="ARBA" id="ARBA00022898"/>
    </source>
</evidence>
<evidence type="ECO:0000313" key="12">
    <source>
        <dbReference type="Proteomes" id="UP000248961"/>
    </source>
</evidence>
<dbReference type="InterPro" id="IPR015424">
    <property type="entry name" value="PyrdxlP-dep_Trfase"/>
</dbReference>
<dbReference type="AlphaFoldDB" id="A0A395HJT7"/>
<dbReference type="FunFam" id="4.10.280.50:FF:000001">
    <property type="entry name" value="Glutamate decarboxylase"/>
    <property type="match status" value="1"/>
</dbReference>
<comment type="catalytic activity">
    <reaction evidence="6 9">
        <text>L-glutamate + H(+) = 4-aminobutanoate + CO2</text>
        <dbReference type="Rhea" id="RHEA:17785"/>
        <dbReference type="ChEBI" id="CHEBI:15378"/>
        <dbReference type="ChEBI" id="CHEBI:16526"/>
        <dbReference type="ChEBI" id="CHEBI:29985"/>
        <dbReference type="ChEBI" id="CHEBI:59888"/>
        <dbReference type="EC" id="4.1.1.15"/>
    </reaction>
</comment>
<dbReference type="FunFam" id="3.90.1150.160:FF:000004">
    <property type="entry name" value="Glutamate decarboxylase"/>
    <property type="match status" value="1"/>
</dbReference>
<dbReference type="InterPro" id="IPR002129">
    <property type="entry name" value="PyrdxlP-dep_de-COase"/>
</dbReference>
<feature type="region of interest" description="Disordered" evidence="10">
    <location>
        <begin position="483"/>
        <end position="509"/>
    </location>
</feature>
<dbReference type="FunFam" id="3.40.640.10:FF:000017">
    <property type="entry name" value="Glutamate decarboxylase"/>
    <property type="match status" value="1"/>
</dbReference>
<dbReference type="GO" id="GO:0005829">
    <property type="term" value="C:cytosol"/>
    <property type="evidence" value="ECO:0007669"/>
    <property type="project" value="TreeGrafter"/>
</dbReference>
<keyword evidence="12" id="KW-1185">Reference proteome</keyword>
<dbReference type="OrthoDB" id="5152799at2759"/>
<dbReference type="Gene3D" id="3.90.1150.160">
    <property type="match status" value="1"/>
</dbReference>
<evidence type="ECO:0000256" key="6">
    <source>
        <dbReference type="ARBA" id="ARBA00048868"/>
    </source>
</evidence>
<dbReference type="PANTHER" id="PTHR43321:SF6">
    <property type="entry name" value="GLUTAMATE DECARBOXYLASE"/>
    <property type="match status" value="1"/>
</dbReference>
<dbReference type="RefSeq" id="XP_025547030.1">
    <property type="nucleotide sequence ID" value="XM_025693068.1"/>
</dbReference>
<accession>A0A395HJT7</accession>
<dbReference type="Gene3D" id="3.40.640.10">
    <property type="entry name" value="Type I PLP-dependent aspartate aminotransferase-like (Major domain)"/>
    <property type="match status" value="1"/>
</dbReference>
<dbReference type="GeneID" id="37197357"/>
<feature type="modified residue" description="N6-(pyridoxal phosphate)lysine" evidence="7">
    <location>
        <position position="292"/>
    </location>
</feature>
<keyword evidence="9" id="KW-0210">Decarboxylase</keyword>
<gene>
    <name evidence="11" type="ORF">BO97DRAFT_377638</name>
</gene>
<dbReference type="NCBIfam" id="TIGR01788">
    <property type="entry name" value="Glu-decarb-GAD"/>
    <property type="match status" value="1"/>
</dbReference>
<feature type="region of interest" description="Disordered" evidence="10">
    <location>
        <begin position="1"/>
        <end position="29"/>
    </location>
</feature>
<evidence type="ECO:0000256" key="9">
    <source>
        <dbReference type="RuleBase" id="RU361171"/>
    </source>
</evidence>
<evidence type="ECO:0000256" key="2">
    <source>
        <dbReference type="ARBA" id="ARBA00009533"/>
    </source>
</evidence>
<reference evidence="11 12" key="1">
    <citation type="submission" date="2018-02" db="EMBL/GenBank/DDBJ databases">
        <title>The genomes of Aspergillus section Nigri reveals drivers in fungal speciation.</title>
        <authorList>
            <consortium name="DOE Joint Genome Institute"/>
            <person name="Vesth T.C."/>
            <person name="Nybo J."/>
            <person name="Theobald S."/>
            <person name="Brandl J."/>
            <person name="Frisvad J.C."/>
            <person name="Nielsen K.F."/>
            <person name="Lyhne E.K."/>
            <person name="Kogle M.E."/>
            <person name="Kuo A."/>
            <person name="Riley R."/>
            <person name="Clum A."/>
            <person name="Nolan M."/>
            <person name="Lipzen A."/>
            <person name="Salamov A."/>
            <person name="Henrissat B."/>
            <person name="Wiebenga A."/>
            <person name="De vries R.P."/>
            <person name="Grigoriev I.V."/>
            <person name="Mortensen U.H."/>
            <person name="Andersen M.R."/>
            <person name="Baker S.E."/>
        </authorList>
    </citation>
    <scope>NUCLEOTIDE SEQUENCE [LARGE SCALE GENOMIC DNA]</scope>
    <source>
        <strain evidence="11 12">CBS 101889</strain>
    </source>
</reference>
<evidence type="ECO:0000256" key="8">
    <source>
        <dbReference type="RuleBase" id="RU000382"/>
    </source>
</evidence>
<keyword evidence="5 8" id="KW-0456">Lyase</keyword>
<dbReference type="Proteomes" id="UP000248961">
    <property type="component" value="Unassembled WGS sequence"/>
</dbReference>
<dbReference type="Gene3D" id="4.10.280.50">
    <property type="match status" value="1"/>
</dbReference>
<comment type="similarity">
    <text evidence="2 8">Belongs to the group II decarboxylase family.</text>
</comment>
<evidence type="ECO:0000256" key="5">
    <source>
        <dbReference type="ARBA" id="ARBA00023239"/>
    </source>
</evidence>
<dbReference type="GO" id="GO:0006538">
    <property type="term" value="P:L-glutamate catabolic process"/>
    <property type="evidence" value="ECO:0007669"/>
    <property type="project" value="TreeGrafter"/>
</dbReference>
<dbReference type="PANTHER" id="PTHR43321">
    <property type="entry name" value="GLUTAMATE DECARBOXYLASE"/>
    <property type="match status" value="1"/>
</dbReference>
<evidence type="ECO:0000256" key="10">
    <source>
        <dbReference type="SAM" id="MobiDB-lite"/>
    </source>
</evidence>
<dbReference type="GO" id="GO:0004351">
    <property type="term" value="F:glutamate decarboxylase activity"/>
    <property type="evidence" value="ECO:0007669"/>
    <property type="project" value="UniProtKB-EC"/>
</dbReference>
<organism evidence="11 12">
    <name type="scientific">Aspergillus homomorphus (strain CBS 101889)</name>
    <dbReference type="NCBI Taxonomy" id="1450537"/>
    <lineage>
        <taxon>Eukaryota</taxon>
        <taxon>Fungi</taxon>
        <taxon>Dikarya</taxon>
        <taxon>Ascomycota</taxon>
        <taxon>Pezizomycotina</taxon>
        <taxon>Eurotiomycetes</taxon>
        <taxon>Eurotiomycetidae</taxon>
        <taxon>Eurotiales</taxon>
        <taxon>Aspergillaceae</taxon>
        <taxon>Aspergillus</taxon>
        <taxon>Aspergillus subgen. Circumdati</taxon>
    </lineage>
</organism>
<dbReference type="GO" id="GO:0030170">
    <property type="term" value="F:pyridoxal phosphate binding"/>
    <property type="evidence" value="ECO:0007669"/>
    <property type="project" value="InterPro"/>
</dbReference>
<dbReference type="InterPro" id="IPR015421">
    <property type="entry name" value="PyrdxlP-dep_Trfase_major"/>
</dbReference>
<evidence type="ECO:0000256" key="3">
    <source>
        <dbReference type="ARBA" id="ARBA00012421"/>
    </source>
</evidence>
<keyword evidence="4 7" id="KW-0663">Pyridoxal phosphate</keyword>
<dbReference type="InterPro" id="IPR010107">
    <property type="entry name" value="Glutamate_decarboxylase"/>
</dbReference>
<proteinExistence type="inferred from homology"/>
<evidence type="ECO:0000256" key="1">
    <source>
        <dbReference type="ARBA" id="ARBA00001933"/>
    </source>
</evidence>